<evidence type="ECO:0000313" key="2">
    <source>
        <dbReference type="Proteomes" id="UP000467148"/>
    </source>
</evidence>
<dbReference type="RefSeq" id="WP_163745981.1">
    <property type="nucleotide sequence ID" value="NZ_AP022596.1"/>
</dbReference>
<accession>A0A7I7SYM0</accession>
<protein>
    <recommendedName>
        <fullName evidence="3">Polyketide cyclase</fullName>
    </recommendedName>
</protein>
<evidence type="ECO:0008006" key="3">
    <source>
        <dbReference type="Google" id="ProtNLM"/>
    </source>
</evidence>
<keyword evidence="2" id="KW-1185">Reference proteome</keyword>
<sequence length="185" mass="19930">MTTVQQDLLLARSAFQARINAPVDKVDIGTWLLGIPDAEYQRCAPPDHIAAGYTTTDDGRPMSINVEKVGDSLIIEHYVGEIVEPLHVKMVSISDVFAEDGTRTNMQVTWELTAEPDGDGLTFTNEVVVRPTDDFLAFLDSAGLTLEQAAAAHATASARHNALETPRFAASIERAALKSAVPAGR</sequence>
<gene>
    <name evidence="1" type="ORF">MHEL_03650</name>
</gene>
<dbReference type="KEGG" id="mhev:MHEL_03650"/>
<organism evidence="1 2">
    <name type="scientific">Mycolicibacterium helvum</name>
    <dbReference type="NCBI Taxonomy" id="1534349"/>
    <lineage>
        <taxon>Bacteria</taxon>
        <taxon>Bacillati</taxon>
        <taxon>Actinomycetota</taxon>
        <taxon>Actinomycetes</taxon>
        <taxon>Mycobacteriales</taxon>
        <taxon>Mycobacteriaceae</taxon>
        <taxon>Mycolicibacterium</taxon>
    </lineage>
</organism>
<proteinExistence type="predicted"/>
<evidence type="ECO:0000313" key="1">
    <source>
        <dbReference type="EMBL" id="BBY62122.1"/>
    </source>
</evidence>
<dbReference type="Proteomes" id="UP000467148">
    <property type="component" value="Chromosome"/>
</dbReference>
<reference evidence="1 2" key="1">
    <citation type="journal article" date="2019" name="Emerg. Microbes Infect.">
        <title>Comprehensive subspecies identification of 175 nontuberculous mycobacteria species based on 7547 genomic profiles.</title>
        <authorList>
            <person name="Matsumoto Y."/>
            <person name="Kinjo T."/>
            <person name="Motooka D."/>
            <person name="Nabeya D."/>
            <person name="Jung N."/>
            <person name="Uechi K."/>
            <person name="Horii T."/>
            <person name="Iida T."/>
            <person name="Fujita J."/>
            <person name="Nakamura S."/>
        </authorList>
    </citation>
    <scope>NUCLEOTIDE SEQUENCE [LARGE SCALE GENOMIC DNA]</scope>
    <source>
        <strain evidence="1 2">JCM 30396</strain>
    </source>
</reference>
<dbReference type="EMBL" id="AP022596">
    <property type="protein sequence ID" value="BBY62122.1"/>
    <property type="molecule type" value="Genomic_DNA"/>
</dbReference>
<dbReference type="AlphaFoldDB" id="A0A7I7SYM0"/>
<name>A0A7I7SYM0_9MYCO</name>